<reference evidence="2" key="1">
    <citation type="submission" date="2017-06" db="EMBL/GenBank/DDBJ databases">
        <authorList>
            <person name="Varghese N."/>
            <person name="Submissions S."/>
        </authorList>
    </citation>
    <scope>NUCLEOTIDE SEQUENCE [LARGE SCALE GENOMIC DNA]</scope>
    <source>
        <strain evidence="2">DSM 137</strain>
    </source>
</reference>
<organism evidence="1 2">
    <name type="scientific">Rhodoblastus acidophilus</name>
    <name type="common">Rhodopseudomonas acidophila</name>
    <dbReference type="NCBI Taxonomy" id="1074"/>
    <lineage>
        <taxon>Bacteria</taxon>
        <taxon>Pseudomonadati</taxon>
        <taxon>Pseudomonadota</taxon>
        <taxon>Alphaproteobacteria</taxon>
        <taxon>Hyphomicrobiales</taxon>
        <taxon>Rhodoblastaceae</taxon>
        <taxon>Rhodoblastus</taxon>
    </lineage>
</organism>
<evidence type="ECO:0000313" key="2">
    <source>
        <dbReference type="Proteomes" id="UP000198418"/>
    </source>
</evidence>
<accession>A0A212R4G8</accession>
<proteinExistence type="predicted"/>
<gene>
    <name evidence="1" type="ORF">SAMN06265338_102572</name>
</gene>
<dbReference type="EMBL" id="FYDG01000002">
    <property type="protein sequence ID" value="SNB66974.1"/>
    <property type="molecule type" value="Genomic_DNA"/>
</dbReference>
<evidence type="ECO:0008006" key="3">
    <source>
        <dbReference type="Google" id="ProtNLM"/>
    </source>
</evidence>
<name>A0A212R4G8_RHOAC</name>
<dbReference type="OrthoDB" id="9155240at2"/>
<protein>
    <recommendedName>
        <fullName evidence="3">Methionyl-tRNA formyltransferase</fullName>
    </recommendedName>
</protein>
<keyword evidence="2" id="KW-1185">Reference proteome</keyword>
<dbReference type="Proteomes" id="UP000198418">
    <property type="component" value="Unassembled WGS sequence"/>
</dbReference>
<evidence type="ECO:0000313" key="1">
    <source>
        <dbReference type="EMBL" id="SNB66974.1"/>
    </source>
</evidence>
<sequence length="75" mass="8515">MVLIKTFVREDLTTRAQDAVDASYTVFDRDGAMFVQFNTCGSLSRKIPGKTSQTFQLDESSARELFDILKNTFKL</sequence>
<dbReference type="RefSeq" id="WP_088520142.1">
    <property type="nucleotide sequence ID" value="NZ_FYDG01000002.1"/>
</dbReference>
<dbReference type="AlphaFoldDB" id="A0A212R4G8"/>